<accession>A0A0E3HGP0</accession>
<dbReference type="EMBL" id="KJ019082">
    <property type="protein sequence ID" value="AIX26888.1"/>
    <property type="molecule type" value="Genomic_DNA"/>
</dbReference>
<name>A0A0E3HGP0_9CAUD</name>
<feature type="region of interest" description="Disordered" evidence="1">
    <location>
        <begin position="45"/>
        <end position="74"/>
    </location>
</feature>
<evidence type="ECO:0000256" key="1">
    <source>
        <dbReference type="SAM" id="MobiDB-lite"/>
    </source>
</evidence>
<dbReference type="GeneID" id="24405014"/>
<dbReference type="Proteomes" id="UP000033009">
    <property type="component" value="Segment"/>
</dbReference>
<sequence>MALITLSEAPDAPVDGFDETRLQPNTATSLISPVFSSIERVTAPGEAPQNFDINDLDYSGPLNNQPYRKRRPSRGFLRGRRPYFGLLFPRGYYNR</sequence>
<dbReference type="KEGG" id="vg:24405014"/>
<dbReference type="RefSeq" id="YP_009140956.1">
    <property type="nucleotide sequence ID" value="NC_027132.1"/>
</dbReference>
<reference evidence="2 3" key="1">
    <citation type="submission" date="2013-12" db="EMBL/GenBank/DDBJ databases">
        <title>Ecological redundancy of diverse viral populations within a natural community.</title>
        <authorList>
            <person name="Gregory A.C."/>
            <person name="LaButti K."/>
            <person name="Copeland A."/>
            <person name="Woyke T."/>
            <person name="Sullivan M.B."/>
        </authorList>
    </citation>
    <scope>NUCLEOTIDE SEQUENCE [LARGE SCALE GENOMIC DNA]</scope>
    <source>
        <strain evidence="2">Syn7803US120</strain>
    </source>
</reference>
<gene>
    <name evidence="2" type="ORF">Syn7803US120_167</name>
</gene>
<proteinExistence type="predicted"/>
<organism evidence="2 3">
    <name type="scientific">Synechococcus phage ACG-2014i</name>
    <dbReference type="NCBI Taxonomy" id="1493513"/>
    <lineage>
        <taxon>Viruses</taxon>
        <taxon>Duplodnaviria</taxon>
        <taxon>Heunggongvirae</taxon>
        <taxon>Uroviricota</taxon>
        <taxon>Caudoviricetes</taxon>
        <taxon>Pantevenvirales</taxon>
        <taxon>Kyanoviridae</taxon>
        <taxon>Chalconvirus</taxon>
        <taxon>Chalconvirus acg2014i</taxon>
    </lineage>
</organism>
<evidence type="ECO:0000313" key="3">
    <source>
        <dbReference type="Proteomes" id="UP000033009"/>
    </source>
</evidence>
<evidence type="ECO:0000313" key="2">
    <source>
        <dbReference type="EMBL" id="AIX26888.1"/>
    </source>
</evidence>
<keyword evidence="3" id="KW-1185">Reference proteome</keyword>
<protein>
    <submittedName>
        <fullName evidence="2">Uncharacterized protein</fullName>
    </submittedName>
</protein>